<sequence>MNEGAGGSQFLMEGTRINEDSCKLSTCNEFEWLQGFLANGMAPILLDKAKKMKELQKEVLEGYYGTKLENLDMTGEQASLEVRSDTKRREMTIRQWVSDENDAAILAGAQDLPDDRETQRIAIHGITMTEAAMADKIMGNKELVMNELLSTNHALRIIAGDTEIRQGVAIAPSDAKEVLKTCGGATLLYGSESKKKVEEVLKHSKLIANQESTGTIHG</sequence>
<gene>
    <name evidence="1" type="ORF">EZS28_045264</name>
</gene>
<reference evidence="1 2" key="1">
    <citation type="submission" date="2019-03" db="EMBL/GenBank/DDBJ databases">
        <title>Single cell metagenomics reveals metabolic interactions within the superorganism composed of flagellate Streblomastix strix and complex community of Bacteroidetes bacteria on its surface.</title>
        <authorList>
            <person name="Treitli S.C."/>
            <person name="Kolisko M."/>
            <person name="Husnik F."/>
            <person name="Keeling P."/>
            <person name="Hampl V."/>
        </authorList>
    </citation>
    <scope>NUCLEOTIDE SEQUENCE [LARGE SCALE GENOMIC DNA]</scope>
    <source>
        <strain evidence="1">ST1C</strain>
    </source>
</reference>
<dbReference type="AlphaFoldDB" id="A0A5J4TLM3"/>
<protein>
    <submittedName>
        <fullName evidence="1">Uncharacterized protein</fullName>
    </submittedName>
</protein>
<dbReference type="EMBL" id="SNRW01028735">
    <property type="protein sequence ID" value="KAA6359208.1"/>
    <property type="molecule type" value="Genomic_DNA"/>
</dbReference>
<evidence type="ECO:0000313" key="2">
    <source>
        <dbReference type="Proteomes" id="UP000324800"/>
    </source>
</evidence>
<organism evidence="1 2">
    <name type="scientific">Streblomastix strix</name>
    <dbReference type="NCBI Taxonomy" id="222440"/>
    <lineage>
        <taxon>Eukaryota</taxon>
        <taxon>Metamonada</taxon>
        <taxon>Preaxostyla</taxon>
        <taxon>Oxymonadida</taxon>
        <taxon>Streblomastigidae</taxon>
        <taxon>Streblomastix</taxon>
    </lineage>
</organism>
<comment type="caution">
    <text evidence="1">The sequence shown here is derived from an EMBL/GenBank/DDBJ whole genome shotgun (WGS) entry which is preliminary data.</text>
</comment>
<evidence type="ECO:0000313" key="1">
    <source>
        <dbReference type="EMBL" id="KAA6359208.1"/>
    </source>
</evidence>
<name>A0A5J4TLM3_9EUKA</name>
<accession>A0A5J4TLM3</accession>
<dbReference type="Proteomes" id="UP000324800">
    <property type="component" value="Unassembled WGS sequence"/>
</dbReference>
<proteinExistence type="predicted"/>